<sequence length="36" mass="4136">RGDLSGRVKVAVICSILIDCKIKRKYYGLEINKVKR</sequence>
<accession>X1C1L6</accession>
<protein>
    <submittedName>
        <fullName evidence="1">Uncharacterized protein</fullName>
    </submittedName>
</protein>
<dbReference type="EMBL" id="BART01013541">
    <property type="protein sequence ID" value="GAG78276.1"/>
    <property type="molecule type" value="Genomic_DNA"/>
</dbReference>
<feature type="non-terminal residue" evidence="1">
    <location>
        <position position="1"/>
    </location>
</feature>
<organism evidence="1">
    <name type="scientific">marine sediment metagenome</name>
    <dbReference type="NCBI Taxonomy" id="412755"/>
    <lineage>
        <taxon>unclassified sequences</taxon>
        <taxon>metagenomes</taxon>
        <taxon>ecological metagenomes</taxon>
    </lineage>
</organism>
<reference evidence="1" key="1">
    <citation type="journal article" date="2014" name="Front. Microbiol.">
        <title>High frequency of phylogenetically diverse reductive dehalogenase-homologous genes in deep subseafloor sedimentary metagenomes.</title>
        <authorList>
            <person name="Kawai M."/>
            <person name="Futagami T."/>
            <person name="Toyoda A."/>
            <person name="Takaki Y."/>
            <person name="Nishi S."/>
            <person name="Hori S."/>
            <person name="Arai W."/>
            <person name="Tsubouchi T."/>
            <person name="Morono Y."/>
            <person name="Uchiyama I."/>
            <person name="Ito T."/>
            <person name="Fujiyama A."/>
            <person name="Inagaki F."/>
            <person name="Takami H."/>
        </authorList>
    </citation>
    <scope>NUCLEOTIDE SEQUENCE</scope>
    <source>
        <strain evidence="1">Expedition CK06-06</strain>
    </source>
</reference>
<comment type="caution">
    <text evidence="1">The sequence shown here is derived from an EMBL/GenBank/DDBJ whole genome shotgun (WGS) entry which is preliminary data.</text>
</comment>
<name>X1C1L6_9ZZZZ</name>
<proteinExistence type="predicted"/>
<dbReference type="AlphaFoldDB" id="X1C1L6"/>
<evidence type="ECO:0000313" key="1">
    <source>
        <dbReference type="EMBL" id="GAG78276.1"/>
    </source>
</evidence>
<gene>
    <name evidence="1" type="ORF">S01H4_27628</name>
</gene>